<proteinExistence type="inferred from homology"/>
<protein>
    <submittedName>
        <fullName evidence="3">LysR family transcriptional regulator</fullName>
    </submittedName>
</protein>
<dbReference type="PANTHER" id="PTHR30537">
    <property type="entry name" value="HTH-TYPE TRANSCRIPTIONAL REGULATOR"/>
    <property type="match status" value="1"/>
</dbReference>
<dbReference type="PANTHER" id="PTHR30537:SF72">
    <property type="entry name" value="LYSR FAMILY TRANSCRIPTIONAL REGULATOR"/>
    <property type="match status" value="1"/>
</dbReference>
<evidence type="ECO:0000313" key="3">
    <source>
        <dbReference type="EMBL" id="BDD53465.1"/>
    </source>
</evidence>
<dbReference type="Gene3D" id="3.40.190.290">
    <property type="match status" value="1"/>
</dbReference>
<organism evidence="3 4">
    <name type="scientific">Phytobacter diazotrophicus</name>
    <dbReference type="NCBI Taxonomy" id="395631"/>
    <lineage>
        <taxon>Bacteria</taxon>
        <taxon>Pseudomonadati</taxon>
        <taxon>Pseudomonadota</taxon>
        <taxon>Gammaproteobacteria</taxon>
        <taxon>Enterobacterales</taxon>
        <taxon>Enterobacteriaceae</taxon>
        <taxon>Phytobacter</taxon>
    </lineage>
</organism>
<dbReference type="Proteomes" id="UP001320460">
    <property type="component" value="Chromosome"/>
</dbReference>
<dbReference type="CDD" id="cd08472">
    <property type="entry name" value="PBP2_CrgA_like_3"/>
    <property type="match status" value="1"/>
</dbReference>
<accession>A0ABM7W249</accession>
<evidence type="ECO:0000313" key="4">
    <source>
        <dbReference type="Proteomes" id="UP001320460"/>
    </source>
</evidence>
<reference evidence="3 4" key="1">
    <citation type="submission" date="2021-12" db="EMBL/GenBank/DDBJ databases">
        <title>Complete genome sequence of Phytobacter diazotrophicus TA9734.</title>
        <authorList>
            <person name="Kubota H."/>
            <person name="Nakayama Y."/>
            <person name="Ariyoshi T."/>
        </authorList>
    </citation>
    <scope>NUCLEOTIDE SEQUENCE [LARGE SCALE GENOMIC DNA]</scope>
    <source>
        <strain evidence="3 4">TA9734</strain>
    </source>
</reference>
<comment type="similarity">
    <text evidence="1">Belongs to the LysR transcriptional regulatory family.</text>
</comment>
<dbReference type="InterPro" id="IPR005119">
    <property type="entry name" value="LysR_subst-bd"/>
</dbReference>
<dbReference type="RefSeq" id="WP_074147359.1">
    <property type="nucleotide sequence ID" value="NZ_AP025334.1"/>
</dbReference>
<sequence length="242" mass="26655">MSLTIDGNAFYARCKTAVQYIEETENLFRHTSSEVTGTIRVDVPGRVGSHIIIPALPSFSRLHPAIKIELGVTDRNVNLAEEGIDCAVRVGQLENSGMVAKCLGYLSVINVASAEYIAESGRPETPGELSRHYAVGYASPTSGRKELFEWIHQGEVKRTVVNTILTVNSAEASIAACIAGMGIIQIPAYDVSDQFSSGILCELMPEFRPRPLPVSILYPNRRHLSRPLRLFTDWLPPSCRER</sequence>
<evidence type="ECO:0000259" key="2">
    <source>
        <dbReference type="Pfam" id="PF03466"/>
    </source>
</evidence>
<dbReference type="SUPFAM" id="SSF53850">
    <property type="entry name" value="Periplasmic binding protein-like II"/>
    <property type="match status" value="1"/>
</dbReference>
<dbReference type="InterPro" id="IPR058163">
    <property type="entry name" value="LysR-type_TF_proteobact-type"/>
</dbReference>
<keyword evidence="4" id="KW-1185">Reference proteome</keyword>
<dbReference type="EMBL" id="AP025334">
    <property type="protein sequence ID" value="BDD53465.1"/>
    <property type="molecule type" value="Genomic_DNA"/>
</dbReference>
<dbReference type="Pfam" id="PF03466">
    <property type="entry name" value="LysR_substrate"/>
    <property type="match status" value="1"/>
</dbReference>
<feature type="domain" description="LysR substrate-binding" evidence="2">
    <location>
        <begin position="34"/>
        <end position="235"/>
    </location>
</feature>
<gene>
    <name evidence="3" type="primary">gstR</name>
    <name evidence="3" type="ORF">PDTA9734_49520</name>
</gene>
<evidence type="ECO:0000256" key="1">
    <source>
        <dbReference type="ARBA" id="ARBA00009437"/>
    </source>
</evidence>
<name>A0ABM7W249_9ENTR</name>